<protein>
    <submittedName>
        <fullName evidence="2">Uncharacterized protein</fullName>
    </submittedName>
</protein>
<keyword evidence="3" id="KW-1185">Reference proteome</keyword>
<reference evidence="3" key="3">
    <citation type="journal article" date="2017" name="Plant Physiol. Biochem.">
        <title>Differential oxidative and antioxidative response of duckweed Lemna minor toward plant growth promoting/inhibiting bacteria.</title>
        <authorList>
            <person name="Ishizawa H."/>
            <person name="Kuroda M."/>
            <person name="Morikawa M."/>
            <person name="Ike M."/>
        </authorList>
    </citation>
    <scope>NUCLEOTIDE SEQUENCE [LARGE SCALE GENOMIC DNA]</scope>
    <source>
        <strain evidence="3">H3</strain>
    </source>
</reference>
<feature type="transmembrane region" description="Helical" evidence="1">
    <location>
        <begin position="62"/>
        <end position="82"/>
    </location>
</feature>
<dbReference type="Proteomes" id="UP000198290">
    <property type="component" value="Chromosome"/>
</dbReference>
<accession>A0A3G9GFK7</accession>
<feature type="transmembrane region" description="Helical" evidence="1">
    <location>
        <begin position="159"/>
        <end position="178"/>
    </location>
</feature>
<evidence type="ECO:0000313" key="3">
    <source>
        <dbReference type="Proteomes" id="UP000198290"/>
    </source>
</evidence>
<gene>
    <name evidence="2" type="ORF">DLM_0663</name>
</gene>
<dbReference type="KEGG" id="amah:DLM_0663"/>
<evidence type="ECO:0000256" key="1">
    <source>
        <dbReference type="SAM" id="Phobius"/>
    </source>
</evidence>
<feature type="transmembrane region" description="Helical" evidence="1">
    <location>
        <begin position="34"/>
        <end position="55"/>
    </location>
</feature>
<name>A0A3G9GFK7_9NEIS</name>
<evidence type="ECO:0000313" key="2">
    <source>
        <dbReference type="EMBL" id="BBF84316.1"/>
    </source>
</evidence>
<reference evidence="2 3" key="2">
    <citation type="journal article" date="2017" name="Genome Announc.">
        <title>Draft genome sequence of Aquitalea magnusonii strain H3, a plant growth-promoting bacterium of duckweed Lemna minor.</title>
        <authorList>
            <person name="Ishizawa H."/>
            <person name="Kuroda M."/>
            <person name="Ike M."/>
        </authorList>
    </citation>
    <scope>NUCLEOTIDE SEQUENCE [LARGE SCALE GENOMIC DNA]</scope>
    <source>
        <strain evidence="2 3">H3</strain>
    </source>
</reference>
<dbReference type="OrthoDB" id="10016983at2"/>
<organism evidence="2 3">
    <name type="scientific">Aquitalea magnusonii</name>
    <dbReference type="NCBI Taxonomy" id="332411"/>
    <lineage>
        <taxon>Bacteria</taxon>
        <taxon>Pseudomonadati</taxon>
        <taxon>Pseudomonadota</taxon>
        <taxon>Betaproteobacteria</taxon>
        <taxon>Neisseriales</taxon>
        <taxon>Chromobacteriaceae</taxon>
        <taxon>Aquitalea</taxon>
    </lineage>
</organism>
<sequence length="179" mass="19567">MNDGLYLPLLAALAFCQHLSQREARDVSGLLLNAVVTSLACLVSLLLGSMMLTLVAVPHSMLLTLLVHTGCPLLLFALLQRYAAPQINWLGLRWYWLLLDTLLLALPLFWPDKADHALRLSLHILLAPLLLGLLLAQFATLTQRLARCNLPARLHGQPALLACALLLALALHSLGVHLS</sequence>
<feature type="transmembrane region" description="Helical" evidence="1">
    <location>
        <begin position="94"/>
        <end position="110"/>
    </location>
</feature>
<keyword evidence="1" id="KW-0812">Transmembrane</keyword>
<reference evidence="3" key="1">
    <citation type="journal article" date="2017" name="Biotechnol. Biofuels">
        <title>Evaluation of environmental bacterial communities as a factor affecting the growth of duckweed Lemna minor.</title>
        <authorList>
            <person name="Ishizawa H."/>
            <person name="Kuroda M."/>
            <person name="Morikawa M."/>
            <person name="Ike M."/>
        </authorList>
    </citation>
    <scope>NUCLEOTIDE SEQUENCE [LARGE SCALE GENOMIC DNA]</scope>
    <source>
        <strain evidence="3">H3</strain>
    </source>
</reference>
<dbReference type="RefSeq" id="WP_089082785.1">
    <property type="nucleotide sequence ID" value="NZ_AP018823.1"/>
</dbReference>
<keyword evidence="1" id="KW-0472">Membrane</keyword>
<dbReference type="EMBL" id="AP018823">
    <property type="protein sequence ID" value="BBF84316.1"/>
    <property type="molecule type" value="Genomic_DNA"/>
</dbReference>
<feature type="transmembrane region" description="Helical" evidence="1">
    <location>
        <begin position="122"/>
        <end position="139"/>
    </location>
</feature>
<keyword evidence="1" id="KW-1133">Transmembrane helix</keyword>
<proteinExistence type="predicted"/>
<dbReference type="AlphaFoldDB" id="A0A3G9GFK7"/>